<keyword evidence="2" id="KW-1185">Reference proteome</keyword>
<gene>
    <name evidence="1" type="ORF">VNO78_17015</name>
</gene>
<accession>A0AAN9SGJ5</accession>
<sequence>MLCNENGGTNTERFWLLIYIPKSLSSPSPSNPYPLNSINCRTAPSHPHPRTVPLTTTRLVRTRVSLLIRILFLRLHFQRLCPNHPRGLSSTNAAKFSLLPETVDPANNLSLESVVRRQLTSSQGDDCMLLCPDDMPIQMLKNTSDGWLDVSDEELESILPAAAYALAKIRLYLIHSGYVRLLP</sequence>
<dbReference type="EMBL" id="JAYMYS010000004">
    <property type="protein sequence ID" value="KAK7396189.1"/>
    <property type="molecule type" value="Genomic_DNA"/>
</dbReference>
<dbReference type="PANTHER" id="PTHR36061:SF4">
    <property type="entry name" value="DUF3727 FAMILY PROTEIN"/>
    <property type="match status" value="1"/>
</dbReference>
<evidence type="ECO:0000313" key="1">
    <source>
        <dbReference type="EMBL" id="KAK7396189.1"/>
    </source>
</evidence>
<dbReference type="AlphaFoldDB" id="A0AAN9SGJ5"/>
<evidence type="ECO:0000313" key="2">
    <source>
        <dbReference type="Proteomes" id="UP001386955"/>
    </source>
</evidence>
<reference evidence="1 2" key="1">
    <citation type="submission" date="2024-01" db="EMBL/GenBank/DDBJ databases">
        <title>The genomes of 5 underutilized Papilionoideae crops provide insights into root nodulation and disease resistanc.</title>
        <authorList>
            <person name="Jiang F."/>
        </authorList>
    </citation>
    <scope>NUCLEOTIDE SEQUENCE [LARGE SCALE GENOMIC DNA]</scope>
    <source>
        <strain evidence="1">DUOXIRENSHENG_FW03</strain>
        <tissue evidence="1">Leaves</tissue>
    </source>
</reference>
<organism evidence="1 2">
    <name type="scientific">Psophocarpus tetragonolobus</name>
    <name type="common">Winged bean</name>
    <name type="synonym">Dolichos tetragonolobus</name>
    <dbReference type="NCBI Taxonomy" id="3891"/>
    <lineage>
        <taxon>Eukaryota</taxon>
        <taxon>Viridiplantae</taxon>
        <taxon>Streptophyta</taxon>
        <taxon>Embryophyta</taxon>
        <taxon>Tracheophyta</taxon>
        <taxon>Spermatophyta</taxon>
        <taxon>Magnoliopsida</taxon>
        <taxon>eudicotyledons</taxon>
        <taxon>Gunneridae</taxon>
        <taxon>Pentapetalae</taxon>
        <taxon>rosids</taxon>
        <taxon>fabids</taxon>
        <taxon>Fabales</taxon>
        <taxon>Fabaceae</taxon>
        <taxon>Papilionoideae</taxon>
        <taxon>50 kb inversion clade</taxon>
        <taxon>NPAAA clade</taxon>
        <taxon>indigoferoid/millettioid clade</taxon>
        <taxon>Phaseoleae</taxon>
        <taxon>Psophocarpus</taxon>
    </lineage>
</organism>
<dbReference type="PANTHER" id="PTHR36061">
    <property type="match status" value="1"/>
</dbReference>
<dbReference type="Proteomes" id="UP001386955">
    <property type="component" value="Unassembled WGS sequence"/>
</dbReference>
<comment type="caution">
    <text evidence="1">The sequence shown here is derived from an EMBL/GenBank/DDBJ whole genome shotgun (WGS) entry which is preliminary data.</text>
</comment>
<proteinExistence type="predicted"/>
<protein>
    <submittedName>
        <fullName evidence="1">Uncharacterized protein</fullName>
    </submittedName>
</protein>
<name>A0AAN9SGJ5_PSOTE</name>